<gene>
    <name evidence="1" type="ORF">BXP70_25910</name>
</gene>
<comment type="caution">
    <text evidence="1">The sequence shown here is derived from an EMBL/GenBank/DDBJ whole genome shotgun (WGS) entry which is preliminary data.</text>
</comment>
<accession>A0A243W6F8</accession>
<dbReference type="Proteomes" id="UP000194873">
    <property type="component" value="Unassembled WGS sequence"/>
</dbReference>
<evidence type="ECO:0008006" key="3">
    <source>
        <dbReference type="Google" id="ProtNLM"/>
    </source>
</evidence>
<evidence type="ECO:0000313" key="2">
    <source>
        <dbReference type="Proteomes" id="UP000194873"/>
    </source>
</evidence>
<reference evidence="1 2" key="1">
    <citation type="submission" date="2017-01" db="EMBL/GenBank/DDBJ databases">
        <title>A new Hymenobacter.</title>
        <authorList>
            <person name="Liang Y."/>
            <person name="Feng F."/>
        </authorList>
    </citation>
    <scope>NUCLEOTIDE SEQUENCE [LARGE SCALE GENOMIC DNA]</scope>
    <source>
        <strain evidence="1">MIMBbqt21</strain>
    </source>
</reference>
<dbReference type="AlphaFoldDB" id="A0A243W6F8"/>
<evidence type="ECO:0000313" key="1">
    <source>
        <dbReference type="EMBL" id="OUJ69903.1"/>
    </source>
</evidence>
<proteinExistence type="predicted"/>
<protein>
    <recommendedName>
        <fullName evidence="3">HEAT repeat domain-containing protein</fullName>
    </recommendedName>
</protein>
<organism evidence="1 2">
    <name type="scientific">Hymenobacter crusticola</name>
    <dbReference type="NCBI Taxonomy" id="1770526"/>
    <lineage>
        <taxon>Bacteria</taxon>
        <taxon>Pseudomonadati</taxon>
        <taxon>Bacteroidota</taxon>
        <taxon>Cytophagia</taxon>
        <taxon>Cytophagales</taxon>
        <taxon>Hymenobacteraceae</taxon>
        <taxon>Hymenobacter</taxon>
    </lineage>
</organism>
<dbReference type="EMBL" id="MTSE01000029">
    <property type="protein sequence ID" value="OUJ69903.1"/>
    <property type="molecule type" value="Genomic_DNA"/>
</dbReference>
<name>A0A243W6F8_9BACT</name>
<sequence length="87" mass="9997">MVNLLHADHNVHVQRYALLSLAHIRVERAVALAQGFLQAHHADEYMIIASMDIVAAYDQALLRPYYATLRQHSSEYVRQRVPESQSK</sequence>
<keyword evidence="2" id="KW-1185">Reference proteome</keyword>